<protein>
    <submittedName>
        <fullName evidence="1">Predicted protein</fullName>
    </submittedName>
</protein>
<dbReference type="VEuPathDB" id="AmoebaDB:NAEGRDRAFT_63562"/>
<dbReference type="RefSeq" id="XP_002681189.1">
    <property type="nucleotide sequence ID" value="XM_002681143.1"/>
</dbReference>
<dbReference type="EMBL" id="GG738851">
    <property type="protein sequence ID" value="EFC48445.1"/>
    <property type="molecule type" value="Genomic_DNA"/>
</dbReference>
<dbReference type="OrthoDB" id="10299796at2759"/>
<evidence type="ECO:0000313" key="2">
    <source>
        <dbReference type="Proteomes" id="UP000006671"/>
    </source>
</evidence>
<proteinExistence type="predicted"/>
<evidence type="ECO:0000313" key="1">
    <source>
        <dbReference type="EMBL" id="EFC48445.1"/>
    </source>
</evidence>
<sequence>MSENHQEYWDYERVLNDRLNETQGYALKMFKNETMEGMVAYQYMNLFHTEPKAMFFSAWSKAVNVTGVGDDGYSFYIDVTYTDWKSLWGQQVHFSVGSHDWEYKYGVIFPEKPILFLTIYCIFRWGHTGTVYFDDIFVGELKTNLVTKFDKSFTVARVPESLPPIDLSKRIRKIESGNGLALSFDSEYGSIIGTSINGTELSPLSDFYVGGVFVKDFNSQQSNNASFILMTGSVLNNSDSSTLEVNSRNSELMLSTKTTYRATNLSIDIECIIENIDSQQSERALTVYIGIPISDFSMNWLWGDFIRMSRSVKETSSEFSSLTTFGNLGSNNGLIGLYPLAALATRMVNSSNVGIGIGVPADKPRIFRLAFNPGTRLLYVAFDIGLSALQTLSPNKATVQLSLFKLSKTEDSFGKPLAYPFRSAIDDYSLIFPDYFKVRIPNSQQGLWVAFSDLTQIEKIEDFGIGVHQIGDSDRDIPFGAQHNIRTFRYLTESSSAYIHLQRFSPQTDPSNYTQVIQATIDCGNNSALIEYDRVQCQTALVSGIKNKNGFYNYQDVDYPWCTKPCAVFIVNSQPGIRAKPPIPLNYLSKEESEWNEDARNIYLNPQHKFHNLSGEFFDSWGSNGYELDFSQDHLSVLNQSHLCFTYYNSRVGMVEWFSSIDYVDMITKFLHEHGGLGMSNGVLSEYFFGFNMIDNLGTEVVWINYNNAKYAPYSEAKLSFIRTLAYKKPYSTILNVKFSMINLEFVETYFRHCAFYAIYPSFFSADAMNSRYWDNPLLYNPHRELFKKYIPLIKKLNENGWEPDNGVRIYVENVDVDGPVVSESTPSVIVERYSTWPQTLLLTSFFSLSLTGNSNVSIEIDTRRVLREDIPLSSVNCTGLEANMVFDNITFPVLVHNSTTNCSVLRLGIPMEKVMKAQPTTQPMCQRHLQHIPVTLSTSQYLHQLSPHTWET</sequence>
<name>D2V416_NAEGR</name>
<dbReference type="Gene3D" id="2.60.120.260">
    <property type="entry name" value="Galactose-binding domain-like"/>
    <property type="match status" value="1"/>
</dbReference>
<keyword evidence="2" id="KW-1185">Reference proteome</keyword>
<accession>D2V416</accession>
<dbReference type="KEGG" id="ngr:NAEGRDRAFT_63562"/>
<dbReference type="OMA" id="FLMNTDF"/>
<organism evidence="2">
    <name type="scientific">Naegleria gruberi</name>
    <name type="common">Amoeba</name>
    <dbReference type="NCBI Taxonomy" id="5762"/>
    <lineage>
        <taxon>Eukaryota</taxon>
        <taxon>Discoba</taxon>
        <taxon>Heterolobosea</taxon>
        <taxon>Tetramitia</taxon>
        <taxon>Eutetramitia</taxon>
        <taxon>Vahlkampfiidae</taxon>
        <taxon>Naegleria</taxon>
    </lineage>
</organism>
<gene>
    <name evidence="1" type="ORF">NAEGRDRAFT_63562</name>
</gene>
<dbReference type="InParanoid" id="D2V416"/>
<reference evidence="1 2" key="1">
    <citation type="journal article" date="2010" name="Cell">
        <title>The genome of Naegleria gruberi illuminates early eukaryotic versatility.</title>
        <authorList>
            <person name="Fritz-Laylin L.K."/>
            <person name="Prochnik S.E."/>
            <person name="Ginger M.L."/>
            <person name="Dacks J.B."/>
            <person name="Carpenter M.L."/>
            <person name="Field M.C."/>
            <person name="Kuo A."/>
            <person name="Paredez A."/>
            <person name="Chapman J."/>
            <person name="Pham J."/>
            <person name="Shu S."/>
            <person name="Neupane R."/>
            <person name="Cipriano M."/>
            <person name="Mancuso J."/>
            <person name="Tu H."/>
            <person name="Salamov A."/>
            <person name="Lindquist E."/>
            <person name="Shapiro H."/>
            <person name="Lucas S."/>
            <person name="Grigoriev I.V."/>
            <person name="Cande W.Z."/>
            <person name="Fulton C."/>
            <person name="Rokhsar D.S."/>
            <person name="Dawson S.C."/>
        </authorList>
    </citation>
    <scope>NUCLEOTIDE SEQUENCE [LARGE SCALE GENOMIC DNA]</scope>
    <source>
        <strain evidence="1 2">NEG-M</strain>
    </source>
</reference>
<dbReference type="GeneID" id="8849756"/>
<dbReference type="AlphaFoldDB" id="D2V416"/>
<dbReference type="STRING" id="5762.D2V416"/>
<dbReference type="Proteomes" id="UP000006671">
    <property type="component" value="Unassembled WGS sequence"/>
</dbReference>